<dbReference type="EMBL" id="LXJU01000055">
    <property type="protein sequence ID" value="OGE47202.1"/>
    <property type="molecule type" value="Genomic_DNA"/>
</dbReference>
<protein>
    <submittedName>
        <fullName evidence="1">Uncharacterized protein</fullName>
    </submittedName>
</protein>
<dbReference type="Proteomes" id="UP000177622">
    <property type="component" value="Unassembled WGS sequence"/>
</dbReference>
<keyword evidence="2" id="KW-1185">Reference proteome</keyword>
<evidence type="ECO:0000313" key="1">
    <source>
        <dbReference type="EMBL" id="OGE47202.1"/>
    </source>
</evidence>
<evidence type="ECO:0000313" key="2">
    <source>
        <dbReference type="Proteomes" id="UP000177622"/>
    </source>
</evidence>
<sequence length="145" mass="16455">MDLHCLDTAAARFMLARLFLVYRGQIDLDRVRHAFHLLLTSWPILHTKVNLLRTSLNPVHDPEHDSVPFHFRTIDTKLSDYITEPLGTGELSSQRWKALHDLLRFPNSLSSLVFSPALVVKAVQLQDACLVELVFQHGLCDASAE</sequence>
<dbReference type="OrthoDB" id="4432909at2759"/>
<name>A0A1F5L1Y0_PENAI</name>
<accession>A0A1F5L1Y0</accession>
<dbReference type="GeneID" id="34582208"/>
<reference evidence="1 2" key="1">
    <citation type="journal article" date="2016" name="Sci. Rep.">
        <title>Penicillium arizonense, a new, genome sequenced fungal species, reveals a high chemical diversity in secreted metabolites.</title>
        <authorList>
            <person name="Grijseels S."/>
            <person name="Nielsen J.C."/>
            <person name="Randelovic M."/>
            <person name="Nielsen J."/>
            <person name="Nielsen K.F."/>
            <person name="Workman M."/>
            <person name="Frisvad J.C."/>
        </authorList>
    </citation>
    <scope>NUCLEOTIDE SEQUENCE [LARGE SCALE GENOMIC DNA]</scope>
    <source>
        <strain evidence="1 2">CBS 141311</strain>
    </source>
</reference>
<proteinExistence type="predicted"/>
<gene>
    <name evidence="1" type="ORF">PENARI_c055G04452</name>
</gene>
<organism evidence="1 2">
    <name type="scientific">Penicillium arizonense</name>
    <dbReference type="NCBI Taxonomy" id="1835702"/>
    <lineage>
        <taxon>Eukaryota</taxon>
        <taxon>Fungi</taxon>
        <taxon>Dikarya</taxon>
        <taxon>Ascomycota</taxon>
        <taxon>Pezizomycotina</taxon>
        <taxon>Eurotiomycetes</taxon>
        <taxon>Eurotiomycetidae</taxon>
        <taxon>Eurotiales</taxon>
        <taxon>Aspergillaceae</taxon>
        <taxon>Penicillium</taxon>
    </lineage>
</organism>
<dbReference type="RefSeq" id="XP_022482663.1">
    <property type="nucleotide sequence ID" value="XM_022637474.1"/>
</dbReference>
<dbReference type="AlphaFoldDB" id="A0A1F5L1Y0"/>
<comment type="caution">
    <text evidence="1">The sequence shown here is derived from an EMBL/GenBank/DDBJ whole genome shotgun (WGS) entry which is preliminary data.</text>
</comment>